<dbReference type="EMBL" id="KE346370">
    <property type="protein sequence ID" value="KJE95829.1"/>
    <property type="molecule type" value="Genomic_DNA"/>
</dbReference>
<feature type="transmembrane region" description="Helical" evidence="2">
    <location>
        <begin position="610"/>
        <end position="630"/>
    </location>
</feature>
<gene>
    <name evidence="4" type="ORF">CAOG_006236</name>
</gene>
<dbReference type="PANTHER" id="PTHR11200">
    <property type="entry name" value="INOSITOL 5-PHOSPHATASE"/>
    <property type="match status" value="1"/>
</dbReference>
<dbReference type="PANTHER" id="PTHR11200:SF291">
    <property type="entry name" value="INOSITOL 5-PHOSPHATASE"/>
    <property type="match status" value="1"/>
</dbReference>
<keyword evidence="5" id="KW-1185">Reference proteome</keyword>
<organism evidence="4 5">
    <name type="scientific">Capsaspora owczarzaki (strain ATCC 30864)</name>
    <dbReference type="NCBI Taxonomy" id="595528"/>
    <lineage>
        <taxon>Eukaryota</taxon>
        <taxon>Filasterea</taxon>
        <taxon>Capsaspora</taxon>
    </lineage>
</organism>
<dbReference type="InParanoid" id="A0A0D2X4C7"/>
<name>A0A0D2X4C7_CAPO3</name>
<feature type="domain" description="Inositol polyphosphate-related phosphatase" evidence="3">
    <location>
        <begin position="887"/>
        <end position="1199"/>
    </location>
</feature>
<dbReference type="OrthoDB" id="62798at2759"/>
<dbReference type="GO" id="GO:0004439">
    <property type="term" value="F:phosphatidylinositol-4,5-bisphosphate 5-phosphatase activity"/>
    <property type="evidence" value="ECO:0007669"/>
    <property type="project" value="TreeGrafter"/>
</dbReference>
<dbReference type="InterPro" id="IPR000300">
    <property type="entry name" value="IPPc"/>
</dbReference>
<dbReference type="EMBL" id="KE346370">
    <property type="protein sequence ID" value="KJE95830.1"/>
    <property type="molecule type" value="Genomic_DNA"/>
</dbReference>
<feature type="region of interest" description="Disordered" evidence="1">
    <location>
        <begin position="127"/>
        <end position="175"/>
    </location>
</feature>
<dbReference type="RefSeq" id="XP_004344985.1">
    <property type="nucleotide sequence ID" value="XM_004344935.2"/>
</dbReference>
<evidence type="ECO:0000313" key="5">
    <source>
        <dbReference type="Proteomes" id="UP000008743"/>
    </source>
</evidence>
<feature type="compositionally biased region" description="Polar residues" evidence="1">
    <location>
        <begin position="1"/>
        <end position="24"/>
    </location>
</feature>
<protein>
    <recommendedName>
        <fullName evidence="3">Inositol polyphosphate-related phosphatase domain-containing protein</fullName>
    </recommendedName>
</protein>
<evidence type="ECO:0000259" key="3">
    <source>
        <dbReference type="SMART" id="SM00128"/>
    </source>
</evidence>
<dbReference type="SUPFAM" id="SSF56219">
    <property type="entry name" value="DNase I-like"/>
    <property type="match status" value="1"/>
</dbReference>
<dbReference type="SMART" id="SM00128">
    <property type="entry name" value="IPPc"/>
    <property type="match status" value="1"/>
</dbReference>
<keyword evidence="2" id="KW-0812">Transmembrane</keyword>
<keyword evidence="2" id="KW-0472">Membrane</keyword>
<sequence length="1380" mass="149513">MRSRSGSYSAATTERNVEASQRASIANAYGRRPSTGSSDSSSSDDASGSSGSGSQTTSARTGSSMAHGDVAAPAPTAAVPRSTQPARRSEDNDDDATAALPTVALMNGGASGAHRRSAAAAAANGYYGRTSTSSDDEPPYLKQPFDNASLRRRMSTQQQQQSELSKSVPSVLSRDSSRISRSDLARIAPIPATKSHKFALNRKCCKCRMSIVTILAIILIVQQLLAIMAMWVLWQSQLSDTTKSLGTSSLTSFNSNVGNVVEILIVGAYQTLLAHYLMWTTGSYGKVNPPLGPVTFPCTGIVNWTLPALDAMFNTSVLNANFLIYSNLFPLIITASSPTVAATIALQTGSTFSAAIVAVNPDTRAPLFPQPFDPIPYNTSFAVTTAWTTACPDAACMMTENELPDFVNNRKLNCDGNQLYLQPNASSAAQDEPWYIDTYNANTLRIFFYREPDTYSIGRLRFTFPIPYVWDSPLSPPPNPPQVSGVMALDYSPSLVSSFLNQVKFYPSQVVWLIFDQACVEFGGQQYFLLYPTPQDCDGECSSQIASISAQMCQRILRHTPLNFVETGDPWTSVQSTGISIGSTILPVTVIITVSQSDVVGAVQESAIRAAYVSVGLLGLATAVVVFLAYKMATIIRRVISNLEDLAHGSSLLALSSDIDPLAEPINLKIPKTAFQPQKSGIAVTAANPPPETLLPSDAPGGVVALPVVPAETFDHGTSSMAPVEAGVVVIPMVPVATLANAPTVSADPNLVASGVAAVPASAPNAAALALPKKTRSRQAASEDDGPQLAEVDRLMAARNEIRMVLSYTAAQTFFAVSQLRDLDRRMQQVQAISIERARALDDFYGLVAPPSELTETSSPHECVAYLRRQEHIPLAVRSSLRALPTRPLSVFVGTWNVGNAKPPTRLTSWVQVGHDIVAIGVQECVYMKNSAAHFFSLVEQTLGRRYFRVAECNIVSGALQSVGEDKTHGPVEFLDLPGTGGLRLVVMALNEHREFITDVKIGREATGIARVMWNKGGVAISFSIYNSSMCFVASHLAAHQEKVKQRNRDVSSICRGLHLTDSSASLANAFDYLFWMGDLNYRIDLPRDRVLELTQKGDWDALFEHDQLHKECEAERVFSGFTEALIDFAPTFKLDRGQNVYESKLLRVPSWCDRILWKTRPGHHVSAVQYSSDTSIQTSDHRPVFGVYSVHAQLPFAPLITSLPCRIVLTDLRVTVSRAALAQNHEPTANPEGGMELDEIAPSLFFKPMLVVTGDMIEAEARSTSATAVDKKVPLQWTFSGSLSVAPILTDPAFLLRKHLLVIVSDDPDRRREHQHQGILSLKQAFDANPQPFTIPLRQFSTRTCELHGSIHVKFGPPEHFAHAHSAILNGGVTGDSDV</sequence>
<dbReference type="InterPro" id="IPR036691">
    <property type="entry name" value="Endo/exonu/phosph_ase_sf"/>
</dbReference>
<evidence type="ECO:0000256" key="1">
    <source>
        <dbReference type="SAM" id="MobiDB-lite"/>
    </source>
</evidence>
<evidence type="ECO:0000256" key="2">
    <source>
        <dbReference type="SAM" id="Phobius"/>
    </source>
</evidence>
<dbReference type="STRING" id="595528.A0A0D2X4C7"/>
<feature type="transmembrane region" description="Helical" evidence="2">
    <location>
        <begin position="211"/>
        <end position="234"/>
    </location>
</feature>
<evidence type="ECO:0000313" key="4">
    <source>
        <dbReference type="EMBL" id="KJE95829.1"/>
    </source>
</evidence>
<accession>A0A0D2X4C7</accession>
<dbReference type="Gene3D" id="3.60.10.10">
    <property type="entry name" value="Endonuclease/exonuclease/phosphatase"/>
    <property type="match status" value="1"/>
</dbReference>
<reference evidence="5" key="1">
    <citation type="submission" date="2011-02" db="EMBL/GenBank/DDBJ databases">
        <title>The Genome Sequence of Capsaspora owczarzaki ATCC 30864.</title>
        <authorList>
            <person name="Russ C."/>
            <person name="Cuomo C."/>
            <person name="Burger G."/>
            <person name="Gray M.W."/>
            <person name="Holland P.W.H."/>
            <person name="King N."/>
            <person name="Lang F.B.F."/>
            <person name="Roger A.J."/>
            <person name="Ruiz-Trillo I."/>
            <person name="Young S.K."/>
            <person name="Zeng Q."/>
            <person name="Gargeya S."/>
            <person name="Alvarado L."/>
            <person name="Berlin A."/>
            <person name="Chapman S.B."/>
            <person name="Chen Z."/>
            <person name="Freedman E."/>
            <person name="Gellesch M."/>
            <person name="Goldberg J."/>
            <person name="Griggs A."/>
            <person name="Gujja S."/>
            <person name="Heilman E."/>
            <person name="Heiman D."/>
            <person name="Howarth C."/>
            <person name="Mehta T."/>
            <person name="Neiman D."/>
            <person name="Pearson M."/>
            <person name="Roberts A."/>
            <person name="Saif S."/>
            <person name="Shea T."/>
            <person name="Shenoy N."/>
            <person name="Sisk P."/>
            <person name="Stolte C."/>
            <person name="Sykes S."/>
            <person name="White J."/>
            <person name="Yandava C."/>
            <person name="Haas B."/>
            <person name="Nusbaum C."/>
            <person name="Birren B."/>
        </authorList>
    </citation>
    <scope>NUCLEOTIDE SEQUENCE</scope>
    <source>
        <strain evidence="5">ATCC 30864</strain>
    </source>
</reference>
<feature type="region of interest" description="Disordered" evidence="1">
    <location>
        <begin position="1"/>
        <end position="95"/>
    </location>
</feature>
<proteinExistence type="predicted"/>
<keyword evidence="2" id="KW-1133">Transmembrane helix</keyword>
<dbReference type="eggNOG" id="KOG0565">
    <property type="taxonomic scope" value="Eukaryota"/>
</dbReference>
<dbReference type="Proteomes" id="UP000008743">
    <property type="component" value="Unassembled WGS sequence"/>
</dbReference>
<dbReference type="GO" id="GO:0046856">
    <property type="term" value="P:phosphatidylinositol dephosphorylation"/>
    <property type="evidence" value="ECO:0007669"/>
    <property type="project" value="InterPro"/>
</dbReference>
<dbReference type="Pfam" id="PF22669">
    <property type="entry name" value="Exo_endo_phos2"/>
    <property type="match status" value="1"/>
</dbReference>
<dbReference type="InterPro" id="IPR046985">
    <property type="entry name" value="IP5"/>
</dbReference>
<reference evidence="4" key="2">
    <citation type="submission" date="2011-02" db="EMBL/GenBank/DDBJ databases">
        <title>The Genome Sequence of Capsaspora owczarzaki ATCC 30864.</title>
        <authorList>
            <consortium name="The Broad Institute Genome Sequencing Platform"/>
            <person name="Russ C."/>
            <person name="Cuomo C."/>
            <person name="Burger G."/>
            <person name="Gray M.W."/>
            <person name="Holland P.W.H."/>
            <person name="King N."/>
            <person name="Lang F.B.F."/>
            <person name="Roger A.J."/>
            <person name="Ruiz-Trillo I."/>
            <person name="Young S.K."/>
            <person name="Zeng Q."/>
            <person name="Gargeya S."/>
            <person name="Alvarado L."/>
            <person name="Berlin A."/>
            <person name="Chapman S.B."/>
            <person name="Chen Z."/>
            <person name="Freedman E."/>
            <person name="Gellesch M."/>
            <person name="Goldberg J."/>
            <person name="Griggs A."/>
            <person name="Gujja S."/>
            <person name="Heilman E."/>
            <person name="Heiman D."/>
            <person name="Howarth C."/>
            <person name="Mehta T."/>
            <person name="Neiman D."/>
            <person name="Pearson M."/>
            <person name="Roberts A."/>
            <person name="Saif S."/>
            <person name="Shea T."/>
            <person name="Shenoy N."/>
            <person name="Sisk P."/>
            <person name="Stolte C."/>
            <person name="Sykes S."/>
            <person name="White J."/>
            <person name="Yandava C."/>
            <person name="Haas B."/>
            <person name="Nusbaum C."/>
            <person name="Birren B."/>
        </authorList>
    </citation>
    <scope>NUCLEOTIDE SEQUENCE</scope>
    <source>
        <strain evidence="4">ATCC 30864</strain>
    </source>
</reference>
<feature type="compositionally biased region" description="Low complexity" evidence="1">
    <location>
        <begin position="34"/>
        <end position="80"/>
    </location>
</feature>